<dbReference type="Pfam" id="PF05678">
    <property type="entry name" value="VQ"/>
    <property type="match status" value="1"/>
</dbReference>
<feature type="compositionally biased region" description="Pro residues" evidence="1">
    <location>
        <begin position="49"/>
        <end position="63"/>
    </location>
</feature>
<feature type="region of interest" description="Disordered" evidence="1">
    <location>
        <begin position="1"/>
        <end position="126"/>
    </location>
</feature>
<sequence length="290" mass="30601">MEKGGFIGDDSASSASYSNSGSSSSASNRDAYLNHVSRNSHKIAKPIRKPLPPPPAAALPPPSASAVSILDPNSTQSQQPPVYNINKNDFRDVVQKLTGSPAHERLPAPAAPAAPQPRPPSSRLQRIRPPPLAQIVNRPQISGVQQPLTPLPPLPSVHPAAESPISAYMRFFHSSASASASSSNWPSAHRPEALIPQSESPVSAYMRFLQSSYISSTAPPQQSALPPPQQPNFAASFSSMPPFPSLPLSPLPFGCIPSPKSPYGTLFSPTAQLGVQQLPLSPTLPLSKGM</sequence>
<feature type="compositionally biased region" description="Basic residues" evidence="1">
    <location>
        <begin position="38"/>
        <end position="48"/>
    </location>
</feature>
<dbReference type="PANTHER" id="PTHR33783:SF4">
    <property type="entry name" value="VQ MOTIF-CONTAINING PROTEIN 9"/>
    <property type="match status" value="1"/>
</dbReference>
<keyword evidence="4" id="KW-1185">Reference proteome</keyword>
<evidence type="ECO:0000259" key="2">
    <source>
        <dbReference type="Pfam" id="PF05678"/>
    </source>
</evidence>
<feature type="compositionally biased region" description="Low complexity" evidence="1">
    <location>
        <begin position="11"/>
        <end position="27"/>
    </location>
</feature>
<dbReference type="EMBL" id="PNBA02000002">
    <property type="protein sequence ID" value="KAG6434798.1"/>
    <property type="molecule type" value="Genomic_DNA"/>
</dbReference>
<evidence type="ECO:0000313" key="4">
    <source>
        <dbReference type="Proteomes" id="UP000298416"/>
    </source>
</evidence>
<dbReference type="Proteomes" id="UP000298416">
    <property type="component" value="Unassembled WGS sequence"/>
</dbReference>
<feature type="compositionally biased region" description="Polar residues" evidence="1">
    <location>
        <begin position="71"/>
        <end position="87"/>
    </location>
</feature>
<dbReference type="PANTHER" id="PTHR33783">
    <property type="entry name" value="PROTEIN HAIKU1"/>
    <property type="match status" value="1"/>
</dbReference>
<accession>A0A8X8YKZ5</accession>
<name>A0A8X8YKZ5_SALSN</name>
<reference evidence="3" key="2">
    <citation type="submission" date="2020-08" db="EMBL/GenBank/DDBJ databases">
        <title>Plant Genome Project.</title>
        <authorList>
            <person name="Zhang R.-G."/>
        </authorList>
    </citation>
    <scope>NUCLEOTIDE SEQUENCE</scope>
    <source>
        <strain evidence="3">Huo1</strain>
        <tissue evidence="3">Leaf</tissue>
    </source>
</reference>
<evidence type="ECO:0000313" key="3">
    <source>
        <dbReference type="EMBL" id="KAG6434798.1"/>
    </source>
</evidence>
<dbReference type="InterPro" id="IPR008889">
    <property type="entry name" value="VQ"/>
</dbReference>
<comment type="caution">
    <text evidence="3">The sequence shown here is derived from an EMBL/GenBank/DDBJ whole genome shotgun (WGS) entry which is preliminary data.</text>
</comment>
<proteinExistence type="predicted"/>
<dbReference type="InterPro" id="IPR039612">
    <property type="entry name" value="VQ_5/9/14"/>
</dbReference>
<dbReference type="OrthoDB" id="907635at2759"/>
<protein>
    <recommendedName>
        <fullName evidence="2">VQ domain-containing protein</fullName>
    </recommendedName>
</protein>
<dbReference type="AlphaFoldDB" id="A0A8X8YKZ5"/>
<feature type="compositionally biased region" description="Pro residues" evidence="1">
    <location>
        <begin position="109"/>
        <end position="120"/>
    </location>
</feature>
<organism evidence="3">
    <name type="scientific">Salvia splendens</name>
    <name type="common">Scarlet sage</name>
    <dbReference type="NCBI Taxonomy" id="180675"/>
    <lineage>
        <taxon>Eukaryota</taxon>
        <taxon>Viridiplantae</taxon>
        <taxon>Streptophyta</taxon>
        <taxon>Embryophyta</taxon>
        <taxon>Tracheophyta</taxon>
        <taxon>Spermatophyta</taxon>
        <taxon>Magnoliopsida</taxon>
        <taxon>eudicotyledons</taxon>
        <taxon>Gunneridae</taxon>
        <taxon>Pentapetalae</taxon>
        <taxon>asterids</taxon>
        <taxon>lamiids</taxon>
        <taxon>Lamiales</taxon>
        <taxon>Lamiaceae</taxon>
        <taxon>Nepetoideae</taxon>
        <taxon>Mentheae</taxon>
        <taxon>Salviinae</taxon>
        <taxon>Salvia</taxon>
        <taxon>Salvia subgen. Calosphace</taxon>
        <taxon>core Calosphace</taxon>
    </lineage>
</organism>
<feature type="domain" description="VQ" evidence="2">
    <location>
        <begin position="79"/>
        <end position="103"/>
    </location>
</feature>
<feature type="region of interest" description="Disordered" evidence="1">
    <location>
        <begin position="217"/>
        <end position="236"/>
    </location>
</feature>
<reference evidence="3" key="1">
    <citation type="submission" date="2018-01" db="EMBL/GenBank/DDBJ databases">
        <authorList>
            <person name="Mao J.F."/>
        </authorList>
    </citation>
    <scope>NUCLEOTIDE SEQUENCE</scope>
    <source>
        <strain evidence="3">Huo1</strain>
        <tissue evidence="3">Leaf</tissue>
    </source>
</reference>
<gene>
    <name evidence="3" type="ORF">SASPL_106441</name>
</gene>
<evidence type="ECO:0000256" key="1">
    <source>
        <dbReference type="SAM" id="MobiDB-lite"/>
    </source>
</evidence>